<accession>A0A5N6JTZ6</accession>
<sequence length="171" mass="19954">MDVDFIFGLVVKYENILNFMGERGREAERESSSSNGGSSKKKYRAVFYRIVSYRIVSYPILSYPILSYPIVSVFLRGTRDVITFVPYAIAPPKGKEKEEEVENRTEQNRTKQNKTKQNKTKQNKIQQNKTEQNRTELNRASQESGCGKVLWMMLWRCDMVWEYECGDTVIP</sequence>
<evidence type="ECO:0000313" key="2">
    <source>
        <dbReference type="EMBL" id="KAB8292539.1"/>
    </source>
</evidence>
<gene>
    <name evidence="2" type="ORF">EYC80_008249</name>
</gene>
<dbReference type="Proteomes" id="UP000326757">
    <property type="component" value="Unassembled WGS sequence"/>
</dbReference>
<dbReference type="EMBL" id="VIGI01000013">
    <property type="protein sequence ID" value="KAB8292539.1"/>
    <property type="molecule type" value="Genomic_DNA"/>
</dbReference>
<evidence type="ECO:0000256" key="1">
    <source>
        <dbReference type="SAM" id="MobiDB-lite"/>
    </source>
</evidence>
<protein>
    <submittedName>
        <fullName evidence="2">Uncharacterized protein</fullName>
    </submittedName>
</protein>
<feature type="region of interest" description="Disordered" evidence="1">
    <location>
        <begin position="95"/>
        <end position="139"/>
    </location>
</feature>
<evidence type="ECO:0000313" key="3">
    <source>
        <dbReference type="Proteomes" id="UP000326757"/>
    </source>
</evidence>
<proteinExistence type="predicted"/>
<dbReference type="AlphaFoldDB" id="A0A5N6JTZ6"/>
<comment type="caution">
    <text evidence="2">The sequence shown here is derived from an EMBL/GenBank/DDBJ whole genome shotgun (WGS) entry which is preliminary data.</text>
</comment>
<feature type="compositionally biased region" description="Basic residues" evidence="1">
    <location>
        <begin position="111"/>
        <end position="122"/>
    </location>
</feature>
<name>A0A5N6JTZ6_MONLA</name>
<reference evidence="2 3" key="1">
    <citation type="submission" date="2019-06" db="EMBL/GenBank/DDBJ databases">
        <title>Genome Sequence of the Brown Rot Fungal Pathogen Monilinia laxa.</title>
        <authorList>
            <person name="De Miccolis Angelini R.M."/>
            <person name="Landi L."/>
            <person name="Abate D."/>
            <person name="Pollastro S."/>
            <person name="Romanazzi G."/>
            <person name="Faretra F."/>
        </authorList>
    </citation>
    <scope>NUCLEOTIDE SEQUENCE [LARGE SCALE GENOMIC DNA]</scope>
    <source>
        <strain evidence="2 3">Mlax316</strain>
    </source>
</reference>
<keyword evidence="3" id="KW-1185">Reference proteome</keyword>
<organism evidence="2 3">
    <name type="scientific">Monilinia laxa</name>
    <name type="common">Brown rot fungus</name>
    <name type="synonym">Sclerotinia laxa</name>
    <dbReference type="NCBI Taxonomy" id="61186"/>
    <lineage>
        <taxon>Eukaryota</taxon>
        <taxon>Fungi</taxon>
        <taxon>Dikarya</taxon>
        <taxon>Ascomycota</taxon>
        <taxon>Pezizomycotina</taxon>
        <taxon>Leotiomycetes</taxon>
        <taxon>Helotiales</taxon>
        <taxon>Sclerotiniaceae</taxon>
        <taxon>Monilinia</taxon>
    </lineage>
</organism>
<feature type="compositionally biased region" description="Basic and acidic residues" evidence="1">
    <location>
        <begin position="95"/>
        <end position="109"/>
    </location>
</feature>